<accession>A0AAW4PAW5</accession>
<dbReference type="RefSeq" id="WP_220579406.1">
    <property type="nucleotide sequence ID" value="NZ_RKLT01000002.1"/>
</dbReference>
<gene>
    <name evidence="2" type="ORF">EGH23_07560</name>
</gene>
<sequence length="639" mass="68848">MGEIIKINNYDGGLPSLLTRTGSGGVFSEGYLRDRAAAAVLEAAETPTFVLTNRKRGVTVETGETTETVRPGRGYRTIAVVTDRRLVALVGDESGDREVAVSLADVDEVEWETGLRGGSLTVVRDGHSTVAIQTGTDGLEAVAEYLDAASRAWRRVETEFDAATELLVTATEHREEGRYDEAASAVERARERAETARGVAFRFAAEYGGTALQERVDPLETRCERTLAAIHVGRARVATDAGETRWRESEYEAAHDAYERASEGYDAALALDHAAIDDVDGIRAERDRLERIVDHLEKSPLRKAVTADKAAVAADDPEDAIEHWREAMAHYRTALEIDWGAENRRFAGDTATIRDRLGAVAENLTATQRTVAVDAMRAGDWYSDAGQAEVALAEFEAAAEAFEAALATARDCYPDAVSHLEAERDALEQRLERTQALVNGDDAVSDRFETAVEPDYAASGTLGEPSDDGPTAIEDAIRPPSEAAEASRSESVDEVAMTVDESASTVDRLRALDGDRLVAVVADVLDETAWEAAADDPDSPFDLRAARDGDRMGVVVHRSTTDDVTSERVERCQSLAEETAMDLVLFATVQRLPADVTPLPAADDVRLFDGASIAAVVDAQGVSLPDDARPTAGGREQSL</sequence>
<dbReference type="Proteomes" id="UP001430455">
    <property type="component" value="Unassembled WGS sequence"/>
</dbReference>
<reference evidence="2 3" key="1">
    <citation type="submission" date="2021-06" db="EMBL/GenBank/DDBJ databases">
        <title>Halomicroarcula sp. a new haloarchaeum isolated from saline soil.</title>
        <authorList>
            <person name="Duran-Viseras A."/>
            <person name="Sanchez-Porro C."/>
            <person name="Ventosa A."/>
        </authorList>
    </citation>
    <scope>NUCLEOTIDE SEQUENCE [LARGE SCALE GENOMIC DNA]</scope>
    <source>
        <strain evidence="2 3">F27</strain>
    </source>
</reference>
<evidence type="ECO:0000313" key="3">
    <source>
        <dbReference type="Proteomes" id="UP001430455"/>
    </source>
</evidence>
<dbReference type="AlphaFoldDB" id="A0AAW4PAW5"/>
<protein>
    <recommendedName>
        <fullName evidence="4">Restriction endonuclease type IV Mrr domain-containing protein</fullName>
    </recommendedName>
</protein>
<evidence type="ECO:0008006" key="4">
    <source>
        <dbReference type="Google" id="ProtNLM"/>
    </source>
</evidence>
<evidence type="ECO:0000256" key="1">
    <source>
        <dbReference type="SAM" id="MobiDB-lite"/>
    </source>
</evidence>
<proteinExistence type="predicted"/>
<name>A0AAW4PAW5_9EURY</name>
<evidence type="ECO:0000313" key="2">
    <source>
        <dbReference type="EMBL" id="MBX0294733.1"/>
    </source>
</evidence>
<dbReference type="EMBL" id="RKLT01000002">
    <property type="protein sequence ID" value="MBX0294733.1"/>
    <property type="molecule type" value="Genomic_DNA"/>
</dbReference>
<comment type="caution">
    <text evidence="2">The sequence shown here is derived from an EMBL/GenBank/DDBJ whole genome shotgun (WGS) entry which is preliminary data.</text>
</comment>
<feature type="region of interest" description="Disordered" evidence="1">
    <location>
        <begin position="454"/>
        <end position="475"/>
    </location>
</feature>
<organism evidence="2 3">
    <name type="scientific">Haloarcula nitratireducens</name>
    <dbReference type="NCBI Taxonomy" id="2487749"/>
    <lineage>
        <taxon>Archaea</taxon>
        <taxon>Methanobacteriati</taxon>
        <taxon>Methanobacteriota</taxon>
        <taxon>Stenosarchaea group</taxon>
        <taxon>Halobacteria</taxon>
        <taxon>Halobacteriales</taxon>
        <taxon>Haloarculaceae</taxon>
        <taxon>Haloarcula</taxon>
    </lineage>
</organism>
<keyword evidence="3" id="KW-1185">Reference proteome</keyword>